<protein>
    <submittedName>
        <fullName evidence="3">Uncharacterized protein</fullName>
    </submittedName>
</protein>
<evidence type="ECO:0000313" key="5">
    <source>
        <dbReference type="Proteomes" id="UP000198549"/>
    </source>
</evidence>
<dbReference type="OrthoDB" id="6883144at2"/>
<name>A0A1H0R9K4_PSERE</name>
<dbReference type="AlphaFoldDB" id="A0A1H0R9K4"/>
<evidence type="ECO:0000313" key="6">
    <source>
        <dbReference type="Proteomes" id="UP000460142"/>
    </source>
</evidence>
<reference evidence="2" key="3">
    <citation type="submission" date="2017-01" db="EMBL/GenBank/DDBJ databases">
        <authorList>
            <person name="Mah S.A."/>
            <person name="Swanson W.J."/>
            <person name="Moy G.W."/>
            <person name="Vacquier V.D."/>
        </authorList>
    </citation>
    <scope>NUCLEOTIDE SEQUENCE [LARGE SCALE GENOMIC DNA]</scope>
    <source>
        <strain evidence="2">MT1</strain>
    </source>
</reference>
<proteinExistence type="predicted"/>
<evidence type="ECO:0000313" key="1">
    <source>
        <dbReference type="EMBL" id="KAB0483402.1"/>
    </source>
</evidence>
<dbReference type="EMBL" id="MSTQ01000015">
    <property type="protein sequence ID" value="OLU00538.1"/>
    <property type="molecule type" value="Genomic_DNA"/>
</dbReference>
<evidence type="ECO:0000313" key="2">
    <source>
        <dbReference type="EMBL" id="OLU00538.1"/>
    </source>
</evidence>
<accession>A0A1H0R9K4</accession>
<dbReference type="EMBL" id="LT629709">
    <property type="protein sequence ID" value="SDP25618.1"/>
    <property type="molecule type" value="Genomic_DNA"/>
</dbReference>
<keyword evidence="4" id="KW-1185">Reference proteome</keyword>
<dbReference type="Proteomes" id="UP000460142">
    <property type="component" value="Unassembled WGS sequence"/>
</dbReference>
<evidence type="ECO:0000313" key="3">
    <source>
        <dbReference type="EMBL" id="SDP25618.1"/>
    </source>
</evidence>
<dbReference type="Proteomes" id="UP000198549">
    <property type="component" value="Chromosome I"/>
</dbReference>
<dbReference type="Proteomes" id="UP000186756">
    <property type="component" value="Unassembled WGS sequence"/>
</dbReference>
<reference evidence="4" key="2">
    <citation type="submission" date="2017-01" db="EMBL/GenBank/DDBJ databases">
        <authorList>
            <person name="Poblete-Castro I."/>
        </authorList>
    </citation>
    <scope>NUCLEOTIDE SEQUENCE [LARGE SCALE GENOMIC DNA]</scope>
    <source>
        <strain evidence="4">DSM 18361 / CCUG 53116 / MT1</strain>
    </source>
</reference>
<dbReference type="EMBL" id="VZPS01000016">
    <property type="protein sequence ID" value="KAB0483402.1"/>
    <property type="molecule type" value="Genomic_DNA"/>
</dbReference>
<reference evidence="3 5" key="1">
    <citation type="submission" date="2016-10" db="EMBL/GenBank/DDBJ databases">
        <authorList>
            <person name="de Groot N.N."/>
        </authorList>
    </citation>
    <scope>NUCLEOTIDE SEQUENCE [LARGE SCALE GENOMIC DNA]</scope>
    <source>
        <strain evidence="3 5">BS3776</strain>
    </source>
</reference>
<dbReference type="RefSeq" id="WP_075948373.1">
    <property type="nucleotide sequence ID" value="NZ_LT629709.1"/>
</dbReference>
<gene>
    <name evidence="2" type="ORF">BVK86_21645</name>
    <name evidence="1" type="ORF">F7R15_21340</name>
    <name evidence="3" type="ORF">SAMN04490202_3478</name>
</gene>
<evidence type="ECO:0000313" key="4">
    <source>
        <dbReference type="Proteomes" id="UP000186756"/>
    </source>
</evidence>
<organism evidence="3 5">
    <name type="scientific">Pseudomonas reinekei</name>
    <dbReference type="NCBI Taxonomy" id="395598"/>
    <lineage>
        <taxon>Bacteria</taxon>
        <taxon>Pseudomonadati</taxon>
        <taxon>Pseudomonadota</taxon>
        <taxon>Gammaproteobacteria</taxon>
        <taxon>Pseudomonadales</taxon>
        <taxon>Pseudomonadaceae</taxon>
        <taxon>Pseudomonas</taxon>
    </lineage>
</organism>
<sequence>MQNMDASQSFTAQLFVNGTPVALAGKVLQKKLEAPDISEYWSGVFRRQMERVKNMLSYGEEVVPETFLFAHHDGVYTIKVADENGQFVNSASMEGELRNLTVFEGTDPTYFHIINGAGDSVKLDNLPEALNKIRLHTGPQRREVHTYGDEPNFPTLTDLKDRGGRLVFFELKILERGVRQSTNSK</sequence>
<reference evidence="1 6" key="4">
    <citation type="submission" date="2019-09" db="EMBL/GenBank/DDBJ databases">
        <title>Draft genome sequences of 48 bacterial type strains from the CCUG.</title>
        <authorList>
            <person name="Tunovic T."/>
            <person name="Pineiro-Iglesias B."/>
            <person name="Unosson C."/>
            <person name="Inganas E."/>
            <person name="Ohlen M."/>
            <person name="Cardew S."/>
            <person name="Jensie-Markopoulos S."/>
            <person name="Salva-Serra F."/>
            <person name="Jaen-Luchoro D."/>
            <person name="Karlsson R."/>
            <person name="Svensson-Stadler L."/>
            <person name="Chun J."/>
            <person name="Moore E."/>
        </authorList>
    </citation>
    <scope>NUCLEOTIDE SEQUENCE [LARGE SCALE GENOMIC DNA]</scope>
    <source>
        <strain evidence="1 6">CCUG 53116</strain>
    </source>
</reference>